<dbReference type="UniPathway" id="UPA00848">
    <property type="reaction ID" value="UER00151"/>
</dbReference>
<dbReference type="InterPro" id="IPR018234">
    <property type="entry name" value="GTP_CycHdrlase_I_CS"/>
</dbReference>
<dbReference type="EC" id="3.5.4.16" evidence="6"/>
<evidence type="ECO:0000256" key="6">
    <source>
        <dbReference type="HAMAP-Rule" id="MF_00223"/>
    </source>
</evidence>
<dbReference type="GO" id="GO:0005525">
    <property type="term" value="F:GTP binding"/>
    <property type="evidence" value="ECO:0007669"/>
    <property type="project" value="UniProtKB-KW"/>
</dbReference>
<dbReference type="NCBIfam" id="TIGR00063">
    <property type="entry name" value="folE"/>
    <property type="match status" value="1"/>
</dbReference>
<keyword evidence="6" id="KW-0862">Zinc</keyword>
<dbReference type="EMBL" id="QPJS01000001">
    <property type="protein sequence ID" value="RCX05252.1"/>
    <property type="molecule type" value="Genomic_DNA"/>
</dbReference>
<keyword evidence="6" id="KW-0547">Nucleotide-binding</keyword>
<dbReference type="FunFam" id="3.30.1130.10:FF:000001">
    <property type="entry name" value="GTP cyclohydrolase 1"/>
    <property type="match status" value="1"/>
</dbReference>
<dbReference type="SUPFAM" id="SSF55620">
    <property type="entry name" value="Tetrahydrobiopterin biosynthesis enzymes-like"/>
    <property type="match status" value="1"/>
</dbReference>
<feature type="binding site" evidence="6">
    <location>
        <position position="217"/>
    </location>
    <ligand>
        <name>Zn(2+)</name>
        <dbReference type="ChEBI" id="CHEBI:29105"/>
    </ligand>
</feature>
<dbReference type="PROSITE" id="PS00859">
    <property type="entry name" value="GTP_CYCLOHYDROL_1_1"/>
    <property type="match status" value="1"/>
</dbReference>
<evidence type="ECO:0000313" key="9">
    <source>
        <dbReference type="Proteomes" id="UP000253517"/>
    </source>
</evidence>
<dbReference type="InterPro" id="IPR020602">
    <property type="entry name" value="GTP_CycHdrlase_I_dom"/>
</dbReference>
<organism evidence="8 9">
    <name type="scientific">Schleiferia thermophila</name>
    <dbReference type="NCBI Taxonomy" id="884107"/>
    <lineage>
        <taxon>Bacteria</taxon>
        <taxon>Pseudomonadati</taxon>
        <taxon>Bacteroidota</taxon>
        <taxon>Flavobacteriia</taxon>
        <taxon>Flavobacteriales</taxon>
        <taxon>Schleiferiaceae</taxon>
        <taxon>Schleiferia</taxon>
    </lineage>
</organism>
<keyword evidence="6" id="KW-0342">GTP-binding</keyword>
<feature type="binding site" evidence="6">
    <location>
        <position position="149"/>
    </location>
    <ligand>
        <name>Zn(2+)</name>
        <dbReference type="ChEBI" id="CHEBI:29105"/>
    </ligand>
</feature>
<dbReference type="AlphaFoldDB" id="A0A369A7C2"/>
<evidence type="ECO:0000259" key="7">
    <source>
        <dbReference type="Pfam" id="PF01227"/>
    </source>
</evidence>
<dbReference type="GO" id="GO:0006730">
    <property type="term" value="P:one-carbon metabolic process"/>
    <property type="evidence" value="ECO:0007669"/>
    <property type="project" value="UniProtKB-UniRule"/>
</dbReference>
<dbReference type="RefSeq" id="WP_037355776.1">
    <property type="nucleotide sequence ID" value="NZ_BHZF01000001.1"/>
</dbReference>
<comment type="caution">
    <text evidence="8">The sequence shown here is derived from an EMBL/GenBank/DDBJ whole genome shotgun (WGS) entry which is preliminary data.</text>
</comment>
<dbReference type="InterPro" id="IPR001474">
    <property type="entry name" value="GTP_CycHdrlase_I"/>
</dbReference>
<evidence type="ECO:0000256" key="2">
    <source>
        <dbReference type="ARBA" id="ARBA00005080"/>
    </source>
</evidence>
<dbReference type="HAMAP" id="MF_00223">
    <property type="entry name" value="FolE"/>
    <property type="match status" value="1"/>
</dbReference>
<dbReference type="InterPro" id="IPR043133">
    <property type="entry name" value="GTP-CH-I_C/QueF"/>
</dbReference>
<protein>
    <recommendedName>
        <fullName evidence="6">GTP cyclohydrolase 1</fullName>
        <ecNumber evidence="6">3.5.4.16</ecNumber>
    </recommendedName>
    <alternativeName>
        <fullName evidence="6">GTP cyclohydrolase I</fullName>
        <shortName evidence="6">GTP-CH-I</shortName>
    </alternativeName>
</protein>
<dbReference type="InterPro" id="IPR043134">
    <property type="entry name" value="GTP-CH-I_N"/>
</dbReference>
<gene>
    <name evidence="6" type="primary">folE</name>
    <name evidence="8" type="ORF">DES35_101537</name>
</gene>
<dbReference type="Pfam" id="PF01227">
    <property type="entry name" value="GTP_cyclohydroI"/>
    <property type="match status" value="1"/>
</dbReference>
<evidence type="ECO:0000313" key="8">
    <source>
        <dbReference type="EMBL" id="RCX05252.1"/>
    </source>
</evidence>
<feature type="domain" description="GTP cyclohydrolase I" evidence="7">
    <location>
        <begin position="75"/>
        <end position="253"/>
    </location>
</feature>
<dbReference type="PANTHER" id="PTHR11109">
    <property type="entry name" value="GTP CYCLOHYDROLASE I"/>
    <property type="match status" value="1"/>
</dbReference>
<dbReference type="GO" id="GO:0006729">
    <property type="term" value="P:tetrahydrobiopterin biosynthetic process"/>
    <property type="evidence" value="ECO:0007669"/>
    <property type="project" value="TreeGrafter"/>
</dbReference>
<dbReference type="Gene3D" id="1.10.286.10">
    <property type="match status" value="1"/>
</dbReference>
<evidence type="ECO:0000256" key="1">
    <source>
        <dbReference type="ARBA" id="ARBA00001052"/>
    </source>
</evidence>
<comment type="catalytic activity">
    <reaction evidence="1 6">
        <text>GTP + H2O = 7,8-dihydroneopterin 3'-triphosphate + formate + H(+)</text>
        <dbReference type="Rhea" id="RHEA:17473"/>
        <dbReference type="ChEBI" id="CHEBI:15377"/>
        <dbReference type="ChEBI" id="CHEBI:15378"/>
        <dbReference type="ChEBI" id="CHEBI:15740"/>
        <dbReference type="ChEBI" id="CHEBI:37565"/>
        <dbReference type="ChEBI" id="CHEBI:58462"/>
        <dbReference type="EC" id="3.5.4.16"/>
    </reaction>
</comment>
<dbReference type="NCBIfam" id="NF006824">
    <property type="entry name" value="PRK09347.1-1"/>
    <property type="match status" value="1"/>
</dbReference>
<dbReference type="NCBIfam" id="NF006825">
    <property type="entry name" value="PRK09347.1-2"/>
    <property type="match status" value="1"/>
</dbReference>
<dbReference type="GO" id="GO:0008270">
    <property type="term" value="F:zinc ion binding"/>
    <property type="evidence" value="ECO:0007669"/>
    <property type="project" value="UniProtKB-UniRule"/>
</dbReference>
<comment type="subunit">
    <text evidence="6">Homopolymer.</text>
</comment>
<accession>A0A369A7C2</accession>
<dbReference type="PANTHER" id="PTHR11109:SF7">
    <property type="entry name" value="GTP CYCLOHYDROLASE 1"/>
    <property type="match status" value="1"/>
</dbReference>
<dbReference type="GO" id="GO:0005737">
    <property type="term" value="C:cytoplasm"/>
    <property type="evidence" value="ECO:0007669"/>
    <property type="project" value="TreeGrafter"/>
</dbReference>
<evidence type="ECO:0000256" key="3">
    <source>
        <dbReference type="ARBA" id="ARBA00008085"/>
    </source>
</evidence>
<keyword evidence="9" id="KW-1185">Reference proteome</keyword>
<keyword evidence="4 6" id="KW-0554">One-carbon metabolism</keyword>
<comment type="pathway">
    <text evidence="2 6">Cofactor biosynthesis; 7,8-dihydroneopterin triphosphate biosynthesis; 7,8-dihydroneopterin triphosphate from GTP: step 1/1.</text>
</comment>
<evidence type="ECO:0000256" key="5">
    <source>
        <dbReference type="ARBA" id="ARBA00022801"/>
    </source>
</evidence>
<comment type="similarity">
    <text evidence="3 6">Belongs to the GTP cyclohydrolase I family.</text>
</comment>
<reference evidence="8 9" key="1">
    <citation type="submission" date="2018-07" db="EMBL/GenBank/DDBJ databases">
        <title>Genomic Encyclopedia of Type Strains, Phase IV (KMG-IV): sequencing the most valuable type-strain genomes for metagenomic binning, comparative biology and taxonomic classification.</title>
        <authorList>
            <person name="Goeker M."/>
        </authorList>
    </citation>
    <scope>NUCLEOTIDE SEQUENCE [LARGE SCALE GENOMIC DNA]</scope>
    <source>
        <strain evidence="8 9">DSM 21410</strain>
    </source>
</reference>
<keyword evidence="5 6" id="KW-0378">Hydrolase</keyword>
<dbReference type="GO" id="GO:0046654">
    <property type="term" value="P:tetrahydrofolate biosynthetic process"/>
    <property type="evidence" value="ECO:0007669"/>
    <property type="project" value="UniProtKB-UniRule"/>
</dbReference>
<feature type="binding site" evidence="6">
    <location>
        <position position="146"/>
    </location>
    <ligand>
        <name>Zn(2+)</name>
        <dbReference type="ChEBI" id="CHEBI:29105"/>
    </ligand>
</feature>
<proteinExistence type="inferred from homology"/>
<dbReference type="Proteomes" id="UP000253517">
    <property type="component" value="Unassembled WGS sequence"/>
</dbReference>
<keyword evidence="6" id="KW-0479">Metal-binding</keyword>
<sequence length="256" mass="29438">MKRPEILLNTPEKKINGNGVKHLKGSSDVHSLCIDNLHDTCCDCDHDHDHISTSKQTPLREDAFKLTDEEKIEIITEKFTEILHTLGLDLNDDSLKDTPRRVAKMYVKEIFAGLHPERKPLIQLFENPYQYHQMLVEKNITVHSYCEHHLVPIIGTAHVAYISNGKVIGLSKINRMVRYYSKRPQVQERLTEQIAEELKNVLQTDDVAVYIDAEHFCVKTRGIEDSQSSTVTVHYGGRFLSDPQVKQEFLSIIHNK</sequence>
<dbReference type="GO" id="GO:0003934">
    <property type="term" value="F:GTP cyclohydrolase I activity"/>
    <property type="evidence" value="ECO:0007669"/>
    <property type="project" value="UniProtKB-UniRule"/>
</dbReference>
<dbReference type="PROSITE" id="PS00860">
    <property type="entry name" value="GTP_CYCLOHYDROL_1_2"/>
    <property type="match status" value="1"/>
</dbReference>
<dbReference type="Gene3D" id="3.30.1130.10">
    <property type="match status" value="1"/>
</dbReference>
<evidence type="ECO:0000256" key="4">
    <source>
        <dbReference type="ARBA" id="ARBA00022563"/>
    </source>
</evidence>
<name>A0A369A7C2_9FLAO</name>
<dbReference type="NCBIfam" id="NF006826">
    <property type="entry name" value="PRK09347.1-3"/>
    <property type="match status" value="1"/>
</dbReference>